<dbReference type="EMBL" id="JAUTXU010000081">
    <property type="protein sequence ID" value="KAK3710829.1"/>
    <property type="molecule type" value="Genomic_DNA"/>
</dbReference>
<gene>
    <name evidence="1" type="ORF">LTR37_010053</name>
</gene>
<proteinExistence type="predicted"/>
<comment type="caution">
    <text evidence="1">The sequence shown here is derived from an EMBL/GenBank/DDBJ whole genome shotgun (WGS) entry which is preliminary data.</text>
</comment>
<accession>A0ACC3N5Y3</accession>
<protein>
    <submittedName>
        <fullName evidence="1">Uncharacterized protein</fullName>
    </submittedName>
</protein>
<sequence>MVFNDIDAIPLVVIELANARERQLAQTDSEQPSIDAIALECSSGSSQQAIIDGHLKELLDDDRDAQDLDAVEQAVRHSRAVLERPTTSAVVAREPDWVGQCPYCGRANPENYGSCDPVYPRMCQDEPSDAAGLGQAREGGVGATERKYVRDDDWHDRLPLLL</sequence>
<dbReference type="Proteomes" id="UP001281147">
    <property type="component" value="Unassembled WGS sequence"/>
</dbReference>
<keyword evidence="2" id="KW-1185">Reference proteome</keyword>
<evidence type="ECO:0000313" key="2">
    <source>
        <dbReference type="Proteomes" id="UP001281147"/>
    </source>
</evidence>
<name>A0ACC3N5Y3_9PEZI</name>
<evidence type="ECO:0000313" key="1">
    <source>
        <dbReference type="EMBL" id="KAK3710829.1"/>
    </source>
</evidence>
<reference evidence="1" key="1">
    <citation type="submission" date="2023-07" db="EMBL/GenBank/DDBJ databases">
        <title>Black Yeasts Isolated from many extreme environments.</title>
        <authorList>
            <person name="Coleine C."/>
            <person name="Stajich J.E."/>
            <person name="Selbmann L."/>
        </authorList>
    </citation>
    <scope>NUCLEOTIDE SEQUENCE</scope>
    <source>
        <strain evidence="1">CCFEE 5714</strain>
    </source>
</reference>
<organism evidence="1 2">
    <name type="scientific">Vermiconidia calcicola</name>
    <dbReference type="NCBI Taxonomy" id="1690605"/>
    <lineage>
        <taxon>Eukaryota</taxon>
        <taxon>Fungi</taxon>
        <taxon>Dikarya</taxon>
        <taxon>Ascomycota</taxon>
        <taxon>Pezizomycotina</taxon>
        <taxon>Dothideomycetes</taxon>
        <taxon>Dothideomycetidae</taxon>
        <taxon>Mycosphaerellales</taxon>
        <taxon>Extremaceae</taxon>
        <taxon>Vermiconidia</taxon>
    </lineage>
</organism>